<dbReference type="PANTHER" id="PTHR12358:SF54">
    <property type="entry name" value="SPHINGOSINE KINASE RELATED PROTEIN"/>
    <property type="match status" value="1"/>
</dbReference>
<dbReference type="InterPro" id="IPR045540">
    <property type="entry name" value="YegS/DAGK_C"/>
</dbReference>
<dbReference type="AlphaFoldDB" id="A0A921IX20"/>
<reference evidence="10" key="2">
    <citation type="submission" date="2021-09" db="EMBL/GenBank/DDBJ databases">
        <authorList>
            <person name="Gilroy R."/>
        </authorList>
    </citation>
    <scope>NUCLEOTIDE SEQUENCE</scope>
    <source>
        <strain evidence="10">ChiHjej13B12-9602</strain>
    </source>
</reference>
<dbReference type="PROSITE" id="PS50146">
    <property type="entry name" value="DAGK"/>
    <property type="match status" value="1"/>
</dbReference>
<keyword evidence="3" id="KW-0808">Transferase</keyword>
<evidence type="ECO:0000256" key="3">
    <source>
        <dbReference type="ARBA" id="ARBA00022679"/>
    </source>
</evidence>
<keyword evidence="7" id="KW-0444">Lipid biosynthesis</keyword>
<feature type="domain" description="DAGKc" evidence="9">
    <location>
        <begin position="9"/>
        <end position="144"/>
    </location>
</feature>
<keyword evidence="6" id="KW-0067">ATP-binding</keyword>
<dbReference type="PANTHER" id="PTHR12358">
    <property type="entry name" value="SPHINGOSINE KINASE"/>
    <property type="match status" value="1"/>
</dbReference>
<dbReference type="GO" id="GO:0016301">
    <property type="term" value="F:kinase activity"/>
    <property type="evidence" value="ECO:0007669"/>
    <property type="project" value="UniProtKB-KW"/>
</dbReference>
<comment type="cofactor">
    <cofactor evidence="1">
        <name>Mg(2+)</name>
        <dbReference type="ChEBI" id="CHEBI:18420"/>
    </cofactor>
</comment>
<keyword evidence="7" id="KW-0443">Lipid metabolism</keyword>
<dbReference type="InterPro" id="IPR017438">
    <property type="entry name" value="ATP-NAD_kinase_N"/>
</dbReference>
<dbReference type="RefSeq" id="WP_273190472.1">
    <property type="nucleotide sequence ID" value="NZ_DYUZ01000029.1"/>
</dbReference>
<gene>
    <name evidence="10" type="ORF">K8V70_07010</name>
</gene>
<comment type="caution">
    <text evidence="10">The sequence shown here is derived from an EMBL/GenBank/DDBJ whole genome shotgun (WGS) entry which is preliminary data.</text>
</comment>
<organism evidence="10 11">
    <name type="scientific">Enorma phocaeensis</name>
    <dbReference type="NCBI Taxonomy" id="1871019"/>
    <lineage>
        <taxon>Bacteria</taxon>
        <taxon>Bacillati</taxon>
        <taxon>Actinomycetota</taxon>
        <taxon>Coriobacteriia</taxon>
        <taxon>Coriobacteriales</taxon>
        <taxon>Coriobacteriaceae</taxon>
        <taxon>Enorma</taxon>
    </lineage>
</organism>
<dbReference type="InterPro" id="IPR001206">
    <property type="entry name" value="Diacylglycerol_kinase_cat_dom"/>
</dbReference>
<dbReference type="InterPro" id="IPR050187">
    <property type="entry name" value="Lipid_Phosphate_FormReg"/>
</dbReference>
<evidence type="ECO:0000256" key="5">
    <source>
        <dbReference type="ARBA" id="ARBA00022777"/>
    </source>
</evidence>
<dbReference type="Pfam" id="PF19279">
    <property type="entry name" value="YegS_C"/>
    <property type="match status" value="1"/>
</dbReference>
<dbReference type="GO" id="GO:0005524">
    <property type="term" value="F:ATP binding"/>
    <property type="evidence" value="ECO:0007669"/>
    <property type="project" value="UniProtKB-KW"/>
</dbReference>
<evidence type="ECO:0000313" key="10">
    <source>
        <dbReference type="EMBL" id="HJG37590.1"/>
    </source>
</evidence>
<evidence type="ECO:0000259" key="9">
    <source>
        <dbReference type="PROSITE" id="PS50146"/>
    </source>
</evidence>
<evidence type="ECO:0000256" key="1">
    <source>
        <dbReference type="ARBA" id="ARBA00001946"/>
    </source>
</evidence>
<sequence length="331" mass="35845">MNDNAISADVLGRTLIIANPTAQLGSSEQVAERLQRFLSLYHHDRASFKLVYTERAHHAEELAREAADFDSVIALGGDGVVHEVANGLMRIARAERPAMGVVPVGSGNDFARTLGMSDFTGGSLARYLTCERVPFDIGRLSLWRDHASRVAGDEADSTEYFVETFSFGLDAAVAIGTYKLRTTTHLTGNALYTASGVDVLARRFQSYPATIALDGGEPEHLRTFIVAVQLGPTYGSGYHICPEANPTDGQFDVCIASGRANRVTALSLLLRAKNGGHVRSRYIRFAQPRHIDIELDGAEYPMQADGEQVVAQSISIDLLPGALTILRPVES</sequence>
<evidence type="ECO:0000313" key="11">
    <source>
        <dbReference type="Proteomes" id="UP000753256"/>
    </source>
</evidence>
<dbReference type="Proteomes" id="UP000753256">
    <property type="component" value="Unassembled WGS sequence"/>
</dbReference>
<proteinExistence type="inferred from homology"/>
<keyword evidence="8" id="KW-1208">Phospholipid metabolism</keyword>
<keyword evidence="7" id="KW-0594">Phospholipid biosynthesis</keyword>
<dbReference type="InterPro" id="IPR016064">
    <property type="entry name" value="NAD/diacylglycerol_kinase_sf"/>
</dbReference>
<dbReference type="Gene3D" id="2.60.200.40">
    <property type="match status" value="1"/>
</dbReference>
<evidence type="ECO:0000256" key="6">
    <source>
        <dbReference type="ARBA" id="ARBA00022840"/>
    </source>
</evidence>
<comment type="similarity">
    <text evidence="2">Belongs to the diacylglycerol/lipid kinase family.</text>
</comment>
<evidence type="ECO:0000256" key="2">
    <source>
        <dbReference type="ARBA" id="ARBA00005983"/>
    </source>
</evidence>
<dbReference type="SMART" id="SM00046">
    <property type="entry name" value="DAGKc"/>
    <property type="match status" value="1"/>
</dbReference>
<keyword evidence="4" id="KW-0547">Nucleotide-binding</keyword>
<evidence type="ECO:0000256" key="7">
    <source>
        <dbReference type="ARBA" id="ARBA00023209"/>
    </source>
</evidence>
<dbReference type="SUPFAM" id="SSF111331">
    <property type="entry name" value="NAD kinase/diacylglycerol kinase-like"/>
    <property type="match status" value="1"/>
</dbReference>
<dbReference type="EMBL" id="DYUZ01000029">
    <property type="protein sequence ID" value="HJG37590.1"/>
    <property type="molecule type" value="Genomic_DNA"/>
</dbReference>
<dbReference type="Gene3D" id="3.40.50.10330">
    <property type="entry name" value="Probable inorganic polyphosphate/atp-NAD kinase, domain 1"/>
    <property type="match status" value="1"/>
</dbReference>
<name>A0A921IX20_9ACTN</name>
<evidence type="ECO:0000256" key="4">
    <source>
        <dbReference type="ARBA" id="ARBA00022741"/>
    </source>
</evidence>
<evidence type="ECO:0000256" key="8">
    <source>
        <dbReference type="ARBA" id="ARBA00023264"/>
    </source>
</evidence>
<accession>A0A921IX20</accession>
<reference evidence="10" key="1">
    <citation type="journal article" date="2021" name="PeerJ">
        <title>Extensive microbial diversity within the chicken gut microbiome revealed by metagenomics and culture.</title>
        <authorList>
            <person name="Gilroy R."/>
            <person name="Ravi A."/>
            <person name="Getino M."/>
            <person name="Pursley I."/>
            <person name="Horton D.L."/>
            <person name="Alikhan N.F."/>
            <person name="Baker D."/>
            <person name="Gharbi K."/>
            <person name="Hall N."/>
            <person name="Watson M."/>
            <person name="Adriaenssens E.M."/>
            <person name="Foster-Nyarko E."/>
            <person name="Jarju S."/>
            <person name="Secka A."/>
            <person name="Antonio M."/>
            <person name="Oren A."/>
            <person name="Chaudhuri R.R."/>
            <person name="La Ragione R."/>
            <person name="Hildebrand F."/>
            <person name="Pallen M.J."/>
        </authorList>
    </citation>
    <scope>NUCLEOTIDE SEQUENCE</scope>
    <source>
        <strain evidence="10">ChiHjej13B12-9602</strain>
    </source>
</reference>
<dbReference type="Pfam" id="PF00781">
    <property type="entry name" value="DAGK_cat"/>
    <property type="match status" value="1"/>
</dbReference>
<protein>
    <submittedName>
        <fullName evidence="10">Diacylglycerol kinase family lipid kinase</fullName>
    </submittedName>
</protein>
<dbReference type="GO" id="GO:0008654">
    <property type="term" value="P:phospholipid biosynthetic process"/>
    <property type="evidence" value="ECO:0007669"/>
    <property type="project" value="UniProtKB-KW"/>
</dbReference>
<keyword evidence="5 10" id="KW-0418">Kinase</keyword>